<keyword evidence="3" id="KW-0233">DNA recombination</keyword>
<dbReference type="PROSITE" id="PS00397">
    <property type="entry name" value="RECOMBINASES_1"/>
    <property type="match status" value="1"/>
</dbReference>
<dbReference type="PROSITE" id="PS51736">
    <property type="entry name" value="RECOMBINASES_3"/>
    <property type="match status" value="1"/>
</dbReference>
<dbReference type="Gene3D" id="3.40.50.1390">
    <property type="entry name" value="Resolvase, N-terminal catalytic domain"/>
    <property type="match status" value="1"/>
</dbReference>
<evidence type="ECO:0000256" key="5">
    <source>
        <dbReference type="PROSITE-ProRule" id="PRU10137"/>
    </source>
</evidence>
<evidence type="ECO:0000259" key="6">
    <source>
        <dbReference type="PROSITE" id="PS51736"/>
    </source>
</evidence>
<dbReference type="Proteomes" id="UP000019109">
    <property type="component" value="Unassembled WGS sequence"/>
</dbReference>
<dbReference type="AlphaFoldDB" id="W4V815"/>
<evidence type="ECO:0000256" key="4">
    <source>
        <dbReference type="PIRSR" id="PIRSR606118-50"/>
    </source>
</evidence>
<evidence type="ECO:0000256" key="2">
    <source>
        <dbReference type="ARBA" id="ARBA00023125"/>
    </source>
</evidence>
<dbReference type="SMART" id="SM00857">
    <property type="entry name" value="Resolvase"/>
    <property type="match status" value="1"/>
</dbReference>
<name>W4V815_9FIRM</name>
<dbReference type="Pfam" id="PF00239">
    <property type="entry name" value="Resolvase"/>
    <property type="match status" value="1"/>
</dbReference>
<dbReference type="GO" id="GO:0015074">
    <property type="term" value="P:DNA integration"/>
    <property type="evidence" value="ECO:0007669"/>
    <property type="project" value="UniProtKB-KW"/>
</dbReference>
<dbReference type="GO" id="GO:0003677">
    <property type="term" value="F:DNA binding"/>
    <property type="evidence" value="ECO:0007669"/>
    <property type="project" value="UniProtKB-KW"/>
</dbReference>
<dbReference type="GO" id="GO:0000150">
    <property type="term" value="F:DNA strand exchange activity"/>
    <property type="evidence" value="ECO:0007669"/>
    <property type="project" value="InterPro"/>
</dbReference>
<keyword evidence="1" id="KW-0229">DNA integration</keyword>
<evidence type="ECO:0000313" key="8">
    <source>
        <dbReference type="Proteomes" id="UP000019109"/>
    </source>
</evidence>
<sequence length="181" mass="20998">MSRVYGYARVSSTEQHLDRQIKALTAYGVEDRHIITDKQSGKDFSRPGYKTLKEQLLRSGDVLVIKELDRLGRDYEAIKNEWHELRQMGVDIVVMDMPILSTADKSDLEKVLIANIVFELLAYLSEKERIKIKTRQAEASPQPSRKVLRWDVLRLLYLPTLKVRYVSGRKANKLPLKLCRL</sequence>
<dbReference type="SUPFAM" id="SSF53041">
    <property type="entry name" value="Resolvase-like"/>
    <property type="match status" value="1"/>
</dbReference>
<dbReference type="EMBL" id="BAVR01000036">
    <property type="protein sequence ID" value="GAE89367.1"/>
    <property type="molecule type" value="Genomic_DNA"/>
</dbReference>
<accession>W4V815</accession>
<evidence type="ECO:0000256" key="1">
    <source>
        <dbReference type="ARBA" id="ARBA00022908"/>
    </source>
</evidence>
<dbReference type="InterPro" id="IPR006118">
    <property type="entry name" value="Recombinase_CS"/>
</dbReference>
<gene>
    <name evidence="7" type="ORF">JCM21531_2886</name>
</gene>
<keyword evidence="2" id="KW-0238">DNA-binding</keyword>
<reference evidence="7" key="1">
    <citation type="journal article" date="2014" name="Genome Announc.">
        <title>Draft Genome Sequence of Clostridium straminisolvens Strain JCM 21531T, Isolated from a Cellulose-Degrading Bacterial Community.</title>
        <authorList>
            <person name="Yuki M."/>
            <person name="Oshima K."/>
            <person name="Suda W."/>
            <person name="Sakamoto M."/>
            <person name="Kitamura K."/>
            <person name="Iida T."/>
            <person name="Hattori M."/>
            <person name="Ohkuma M."/>
        </authorList>
    </citation>
    <scope>NUCLEOTIDE SEQUENCE [LARGE SCALE GENOMIC DNA]</scope>
    <source>
        <strain evidence="7">JCM 21531</strain>
    </source>
</reference>
<keyword evidence="8" id="KW-1185">Reference proteome</keyword>
<evidence type="ECO:0000256" key="3">
    <source>
        <dbReference type="ARBA" id="ARBA00023172"/>
    </source>
</evidence>
<dbReference type="InterPro" id="IPR036162">
    <property type="entry name" value="Resolvase-like_N_sf"/>
</dbReference>
<dbReference type="InterPro" id="IPR006119">
    <property type="entry name" value="Resolv_N"/>
</dbReference>
<dbReference type="InterPro" id="IPR050639">
    <property type="entry name" value="SSR_resolvase"/>
</dbReference>
<proteinExistence type="predicted"/>
<protein>
    <submittedName>
        <fullName evidence="7">Site-specific serine recombinase</fullName>
    </submittedName>
</protein>
<dbReference type="PANTHER" id="PTHR30461">
    <property type="entry name" value="DNA-INVERTASE FROM LAMBDOID PROPHAGE"/>
    <property type="match status" value="1"/>
</dbReference>
<dbReference type="PROSITE" id="PS00398">
    <property type="entry name" value="RECOMBINASES_2"/>
    <property type="match status" value="1"/>
</dbReference>
<feature type="domain" description="Resolvase/invertase-type recombinase catalytic" evidence="6">
    <location>
        <begin position="3"/>
        <end position="147"/>
    </location>
</feature>
<comment type="caution">
    <text evidence="7">The sequence shown here is derived from an EMBL/GenBank/DDBJ whole genome shotgun (WGS) entry which is preliminary data.</text>
</comment>
<evidence type="ECO:0000313" key="7">
    <source>
        <dbReference type="EMBL" id="GAE89367.1"/>
    </source>
</evidence>
<dbReference type="CDD" id="cd03768">
    <property type="entry name" value="SR_ResInv"/>
    <property type="match status" value="1"/>
</dbReference>
<feature type="active site" description="O-(5'-phospho-DNA)-serine intermediate" evidence="4 5">
    <location>
        <position position="11"/>
    </location>
</feature>
<organism evidence="7 8">
    <name type="scientific">Acetivibrio straminisolvens JCM 21531</name>
    <dbReference type="NCBI Taxonomy" id="1294263"/>
    <lineage>
        <taxon>Bacteria</taxon>
        <taxon>Bacillati</taxon>
        <taxon>Bacillota</taxon>
        <taxon>Clostridia</taxon>
        <taxon>Eubacteriales</taxon>
        <taxon>Oscillospiraceae</taxon>
        <taxon>Acetivibrio</taxon>
    </lineage>
</organism>
<dbReference type="PANTHER" id="PTHR30461:SF2">
    <property type="entry name" value="SERINE RECOMBINASE PINE-RELATED"/>
    <property type="match status" value="1"/>
</dbReference>